<accession>A0A0V0H1I7</accession>
<reference evidence="2" key="1">
    <citation type="submission" date="2015-12" db="EMBL/GenBank/DDBJ databases">
        <title>Gene expression during late stages of embryo sac development: a critical building block for successful pollen-pistil interactions.</title>
        <authorList>
            <person name="Liu Y."/>
            <person name="Joly V."/>
            <person name="Sabar M."/>
            <person name="Matton D.P."/>
        </authorList>
    </citation>
    <scope>NUCLEOTIDE SEQUENCE</scope>
</reference>
<organism evidence="2">
    <name type="scientific">Solanum chacoense</name>
    <name type="common">Chaco potato</name>
    <dbReference type="NCBI Taxonomy" id="4108"/>
    <lineage>
        <taxon>Eukaryota</taxon>
        <taxon>Viridiplantae</taxon>
        <taxon>Streptophyta</taxon>
        <taxon>Embryophyta</taxon>
        <taxon>Tracheophyta</taxon>
        <taxon>Spermatophyta</taxon>
        <taxon>Magnoliopsida</taxon>
        <taxon>eudicotyledons</taxon>
        <taxon>Gunneridae</taxon>
        <taxon>Pentapetalae</taxon>
        <taxon>asterids</taxon>
        <taxon>lamiids</taxon>
        <taxon>Solanales</taxon>
        <taxon>Solanaceae</taxon>
        <taxon>Solanoideae</taxon>
        <taxon>Solaneae</taxon>
        <taxon>Solanum</taxon>
    </lineage>
</organism>
<dbReference type="AlphaFoldDB" id="A0A0V0H1I7"/>
<name>A0A0V0H1I7_SOLCH</name>
<keyword evidence="1" id="KW-1133">Transmembrane helix</keyword>
<feature type="transmembrane region" description="Helical" evidence="1">
    <location>
        <begin position="30"/>
        <end position="51"/>
    </location>
</feature>
<evidence type="ECO:0000256" key="1">
    <source>
        <dbReference type="SAM" id="Phobius"/>
    </source>
</evidence>
<evidence type="ECO:0000313" key="2">
    <source>
        <dbReference type="EMBL" id="JAP13307.1"/>
    </source>
</evidence>
<sequence length="69" mass="7881">MRIVGYAYVINLSFHVFNRQFDASYVRSSISFGHIFVLIYGSGLEMLCLIVKLAAPTSKASWLCTWFKI</sequence>
<proteinExistence type="predicted"/>
<dbReference type="EMBL" id="GEDG01028259">
    <property type="protein sequence ID" value="JAP13307.1"/>
    <property type="molecule type" value="Transcribed_RNA"/>
</dbReference>
<keyword evidence="1" id="KW-0812">Transmembrane</keyword>
<keyword evidence="1" id="KW-0472">Membrane</keyword>
<protein>
    <submittedName>
        <fullName evidence="2">Putative ovule protein</fullName>
    </submittedName>
</protein>